<name>A0ABQ2VE69_9ACTN</name>
<evidence type="ECO:0008006" key="4">
    <source>
        <dbReference type="Google" id="ProtNLM"/>
    </source>
</evidence>
<evidence type="ECO:0000256" key="1">
    <source>
        <dbReference type="SAM" id="SignalP"/>
    </source>
</evidence>
<keyword evidence="1" id="KW-0732">Signal</keyword>
<evidence type="ECO:0000313" key="2">
    <source>
        <dbReference type="EMBL" id="GGU81948.1"/>
    </source>
</evidence>
<feature type="chain" id="PRO_5045317956" description="DUF333 domain-containing protein" evidence="1">
    <location>
        <begin position="22"/>
        <end position="203"/>
    </location>
</feature>
<reference evidence="3" key="1">
    <citation type="journal article" date="2019" name="Int. J. Syst. Evol. Microbiol.">
        <title>The Global Catalogue of Microorganisms (GCM) 10K type strain sequencing project: providing services to taxonomists for standard genome sequencing and annotation.</title>
        <authorList>
            <consortium name="The Broad Institute Genomics Platform"/>
            <consortium name="The Broad Institute Genome Sequencing Center for Infectious Disease"/>
            <person name="Wu L."/>
            <person name="Ma J."/>
        </authorList>
    </citation>
    <scope>NUCLEOTIDE SEQUENCE [LARGE SCALE GENOMIC DNA]</scope>
    <source>
        <strain evidence="3">JCM 3399</strain>
    </source>
</reference>
<gene>
    <name evidence="2" type="ORF">GCM10010211_54890</name>
</gene>
<feature type="signal peptide" evidence="1">
    <location>
        <begin position="1"/>
        <end position="21"/>
    </location>
</feature>
<sequence length="203" mass="20621">MKRSPAVAVSVLVLVCGTAVAANAANAANMAGTARGGPAAAPARHHLSADATWCEKQGGTAETRVPYYTGTGNKLTPLGGEREMCVFAADDGSKIMIAADTLAADKPTLAALAYVRKPNGPSSPGNPSIAYCQGINGTAMFGNKPTDGGGWGPRNETDPSKAISSCMFADGSVIDAWGLKYHQGGVIRGADLTKKFRAAIPGA</sequence>
<evidence type="ECO:0000313" key="3">
    <source>
        <dbReference type="Proteomes" id="UP000654471"/>
    </source>
</evidence>
<keyword evidence="3" id="KW-1185">Reference proteome</keyword>
<comment type="caution">
    <text evidence="2">The sequence shown here is derived from an EMBL/GenBank/DDBJ whole genome shotgun (WGS) entry which is preliminary data.</text>
</comment>
<dbReference type="Proteomes" id="UP000654471">
    <property type="component" value="Unassembled WGS sequence"/>
</dbReference>
<proteinExistence type="predicted"/>
<accession>A0ABQ2VE69</accession>
<dbReference type="EMBL" id="BMRP01000022">
    <property type="protein sequence ID" value="GGU81948.1"/>
    <property type="molecule type" value="Genomic_DNA"/>
</dbReference>
<organism evidence="2 3">
    <name type="scientific">Streptomyces albospinus</name>
    <dbReference type="NCBI Taxonomy" id="285515"/>
    <lineage>
        <taxon>Bacteria</taxon>
        <taxon>Bacillati</taxon>
        <taxon>Actinomycetota</taxon>
        <taxon>Actinomycetes</taxon>
        <taxon>Kitasatosporales</taxon>
        <taxon>Streptomycetaceae</taxon>
        <taxon>Streptomyces</taxon>
    </lineage>
</organism>
<protein>
    <recommendedName>
        <fullName evidence="4">DUF333 domain-containing protein</fullName>
    </recommendedName>
</protein>
<dbReference type="RefSeq" id="WP_229852665.1">
    <property type="nucleotide sequence ID" value="NZ_BMRP01000022.1"/>
</dbReference>